<dbReference type="PIRSF" id="PIRSF500176">
    <property type="entry name" value="L_ASNase"/>
    <property type="match status" value="1"/>
</dbReference>
<dbReference type="Pfam" id="PF00710">
    <property type="entry name" value="Asparaginase"/>
    <property type="match status" value="1"/>
</dbReference>
<dbReference type="InterPro" id="IPR037152">
    <property type="entry name" value="L-asparaginase_N_sf"/>
</dbReference>
<evidence type="ECO:0000259" key="1">
    <source>
        <dbReference type="Pfam" id="PF00710"/>
    </source>
</evidence>
<dbReference type="PROSITE" id="PS51732">
    <property type="entry name" value="ASN_GLN_ASE_3"/>
    <property type="match status" value="1"/>
</dbReference>
<feature type="domain" description="L-asparaginase N-terminal" evidence="1">
    <location>
        <begin position="9"/>
        <end position="184"/>
    </location>
</feature>
<dbReference type="EMBL" id="JAAAUB010000008">
    <property type="protein sequence ID" value="NMH16783.1"/>
    <property type="molecule type" value="Genomic_DNA"/>
</dbReference>
<dbReference type="InterPro" id="IPR027473">
    <property type="entry name" value="L-asparaginase_C"/>
</dbReference>
<dbReference type="InterPro" id="IPR006034">
    <property type="entry name" value="Asparaginase/glutaminase-like"/>
</dbReference>
<feature type="domain" description="Asparaginase/glutaminase C-terminal" evidence="2">
    <location>
        <begin position="209"/>
        <end position="302"/>
    </location>
</feature>
<dbReference type="InterPro" id="IPR040919">
    <property type="entry name" value="Asparaginase_C"/>
</dbReference>
<dbReference type="PANTHER" id="PTHR11707:SF28">
    <property type="entry name" value="60 KDA LYSOPHOSPHOLIPASE"/>
    <property type="match status" value="1"/>
</dbReference>
<dbReference type="RefSeq" id="WP_169115966.1">
    <property type="nucleotide sequence ID" value="NZ_JAAAUB010000008.1"/>
</dbReference>
<keyword evidence="4" id="KW-1185">Reference proteome</keyword>
<gene>
    <name evidence="3" type="ORF">GV368_06645</name>
</gene>
<protein>
    <submittedName>
        <fullName evidence="3">Asparaginase</fullName>
    </submittedName>
</protein>
<evidence type="ECO:0000313" key="4">
    <source>
        <dbReference type="Proteomes" id="UP000669605"/>
    </source>
</evidence>
<dbReference type="SUPFAM" id="SSF53774">
    <property type="entry name" value="Glutaminase/Asparaginase"/>
    <property type="match status" value="1"/>
</dbReference>
<evidence type="ECO:0000259" key="2">
    <source>
        <dbReference type="Pfam" id="PF17763"/>
    </source>
</evidence>
<organism evidence="3 4">
    <name type="scientific">Tepidiphilus baoligensis</name>
    <dbReference type="NCBI Taxonomy" id="2698687"/>
    <lineage>
        <taxon>Bacteria</taxon>
        <taxon>Pseudomonadati</taxon>
        <taxon>Pseudomonadota</taxon>
        <taxon>Hydrogenophilia</taxon>
        <taxon>Hydrogenophilales</taxon>
        <taxon>Hydrogenophilaceae</taxon>
        <taxon>Tepidiphilus</taxon>
    </lineage>
</organism>
<dbReference type="InterPro" id="IPR027474">
    <property type="entry name" value="L-asparaginase_N"/>
</dbReference>
<dbReference type="PIRSF" id="PIRSF001220">
    <property type="entry name" value="L-ASNase_gatD"/>
    <property type="match status" value="1"/>
</dbReference>
<dbReference type="SMART" id="SM00870">
    <property type="entry name" value="Asparaginase"/>
    <property type="match status" value="1"/>
</dbReference>
<name>A0ABX1QNR5_9PROT</name>
<sequence>MAAPPRPRLLWLATGGTLAATGRGIAYHAGALSPEALLAAIPEAGQYAELELASPFAMDSKDATPHHWLRLHAAITQALARPEIAGLVLSHGSDTLEETATLLALTLAPTKPVVLTGAMRPPAEAGADGPRNLLHAIRLAADPNTPPGVFLVFGEKLFPALGLRKAHTLALQPFAAEPRGALGSTFPWLPPPLEERPSPLSLPRPWPSVELLSATALDRPAALQRAQEEGANAVVLLLPGHGSVPETWEAAIAAATAAGLLVVRASRCGLGPVLPHPVDARLGTLPAGILSAPAARVAAALVAPHPCEEREPLWRARFLPYGAGA</sequence>
<dbReference type="SFLD" id="SFLDS00057">
    <property type="entry name" value="Glutaminase/Asparaginase"/>
    <property type="match status" value="1"/>
</dbReference>
<accession>A0ABX1QNR5</accession>
<dbReference type="Proteomes" id="UP000669605">
    <property type="component" value="Unassembled WGS sequence"/>
</dbReference>
<proteinExistence type="predicted"/>
<dbReference type="PRINTS" id="PR00139">
    <property type="entry name" value="ASNGLNASE"/>
</dbReference>
<reference evidence="3 4" key="1">
    <citation type="journal article" date="2020" name="Curr. Microbiol.">
        <title>Tepidiphilus baoligensis sp. nov., a Novel Bacterium of the Family Hydrogenophilaceae Isolated from an Oil Reservoir.</title>
        <authorList>
            <person name="Zhang X."/>
            <person name="Wang G."/>
            <person name="Ma X."/>
            <person name="Yu J."/>
            <person name="You J."/>
            <person name="Xue Y."/>
            <person name="Ma Y."/>
        </authorList>
    </citation>
    <scope>NUCLEOTIDE SEQUENCE [LARGE SCALE GENOMIC DNA]</scope>
    <source>
        <strain evidence="3 4">B18-69</strain>
    </source>
</reference>
<dbReference type="Pfam" id="PF17763">
    <property type="entry name" value="Asparaginase_C"/>
    <property type="match status" value="1"/>
</dbReference>
<dbReference type="Gene3D" id="3.40.50.40">
    <property type="match status" value="1"/>
</dbReference>
<dbReference type="Gene3D" id="3.40.50.1170">
    <property type="entry name" value="L-asparaginase, N-terminal domain"/>
    <property type="match status" value="1"/>
</dbReference>
<dbReference type="InterPro" id="IPR036152">
    <property type="entry name" value="Asp/glu_Ase-like_sf"/>
</dbReference>
<evidence type="ECO:0000313" key="3">
    <source>
        <dbReference type="EMBL" id="NMH16783.1"/>
    </source>
</evidence>
<dbReference type="PANTHER" id="PTHR11707">
    <property type="entry name" value="L-ASPARAGINASE"/>
    <property type="match status" value="1"/>
</dbReference>
<comment type="caution">
    <text evidence="3">The sequence shown here is derived from an EMBL/GenBank/DDBJ whole genome shotgun (WGS) entry which is preliminary data.</text>
</comment>